<comment type="caution">
    <text evidence="1">The sequence shown here is derived from an EMBL/GenBank/DDBJ whole genome shotgun (WGS) entry which is preliminary data.</text>
</comment>
<dbReference type="AlphaFoldDB" id="A0A5R9IF73"/>
<evidence type="ECO:0000313" key="2">
    <source>
        <dbReference type="Proteomes" id="UP000307790"/>
    </source>
</evidence>
<reference evidence="1 2" key="1">
    <citation type="submission" date="2019-05" db="EMBL/GenBank/DDBJ databases">
        <title>Genome sequences of Thalassotalea litorea 1K03283.</title>
        <authorList>
            <person name="Zhang D."/>
        </authorList>
    </citation>
    <scope>NUCLEOTIDE SEQUENCE [LARGE SCALE GENOMIC DNA]</scope>
    <source>
        <strain evidence="1 2">MCCC 1K03283</strain>
    </source>
</reference>
<accession>A0A5R9IF73</accession>
<gene>
    <name evidence="1" type="ORF">FE810_15385</name>
</gene>
<dbReference type="EMBL" id="VCBC01000018">
    <property type="protein sequence ID" value="TLU61204.1"/>
    <property type="molecule type" value="Genomic_DNA"/>
</dbReference>
<evidence type="ECO:0000313" key="1">
    <source>
        <dbReference type="EMBL" id="TLU61204.1"/>
    </source>
</evidence>
<organism evidence="1 2">
    <name type="scientific">Thalassotalea litorea</name>
    <dbReference type="NCBI Taxonomy" id="2020715"/>
    <lineage>
        <taxon>Bacteria</taxon>
        <taxon>Pseudomonadati</taxon>
        <taxon>Pseudomonadota</taxon>
        <taxon>Gammaproteobacteria</taxon>
        <taxon>Alteromonadales</taxon>
        <taxon>Colwelliaceae</taxon>
        <taxon>Thalassotalea</taxon>
    </lineage>
</organism>
<sequence>MTLLKNISTGTESILTPHKCFVRRNLDSFLVHLKIPLIFEGKEIQPEYRVDVYEPDAVLNKLAFVRELSNTKIIIEPASDDFRNWIVLRLSEFKAPPGMEVECLGILYDFFEGNRYKTSKAWNPHESEVLNTDSAKHYGSKANKEKNEALHAEVDNFILNAYERDPTMSVRQIKDEYGRKHVDLSDEAIDYRVKTSRKRLKREQKLSS</sequence>
<name>A0A5R9IF73_9GAMM</name>
<dbReference type="Proteomes" id="UP000307790">
    <property type="component" value="Unassembled WGS sequence"/>
</dbReference>
<protein>
    <submittedName>
        <fullName evidence="1">Uncharacterized protein</fullName>
    </submittedName>
</protein>
<dbReference type="RefSeq" id="WP_138321265.1">
    <property type="nucleotide sequence ID" value="NZ_VCBC01000018.1"/>
</dbReference>
<dbReference type="OrthoDB" id="1119698at2"/>
<proteinExistence type="predicted"/>
<keyword evidence="2" id="KW-1185">Reference proteome</keyword>